<evidence type="ECO:0000313" key="2">
    <source>
        <dbReference type="EMBL" id="NIR73979.1"/>
    </source>
</evidence>
<feature type="transmembrane region" description="Helical" evidence="1">
    <location>
        <begin position="154"/>
        <end position="172"/>
    </location>
</feature>
<feature type="transmembrane region" description="Helical" evidence="1">
    <location>
        <begin position="9"/>
        <end position="26"/>
    </location>
</feature>
<dbReference type="EMBL" id="JAACAK010000018">
    <property type="protein sequence ID" value="NIR73979.1"/>
    <property type="molecule type" value="Genomic_DNA"/>
</dbReference>
<feature type="transmembrane region" description="Helical" evidence="1">
    <location>
        <begin position="78"/>
        <end position="97"/>
    </location>
</feature>
<reference evidence="2 3" key="1">
    <citation type="submission" date="2020-01" db="EMBL/GenBank/DDBJ databases">
        <title>Genomes assembled from Gulf of Kutch pelagic sediment metagenomes.</title>
        <authorList>
            <person name="Chandrashekar M."/>
            <person name="Mahajan M.S."/>
            <person name="Dave K.J."/>
            <person name="Vatsa P."/>
            <person name="Nathani N.M."/>
        </authorList>
    </citation>
    <scope>NUCLEOTIDE SEQUENCE [LARGE SCALE GENOMIC DNA]</scope>
    <source>
        <strain evidence="2">KS3-K002</strain>
    </source>
</reference>
<keyword evidence="1" id="KW-1133">Transmembrane helix</keyword>
<dbReference type="PANTHER" id="PTHR33979:SF2">
    <property type="entry name" value="PEPTIDASE M50B-LIKE-DOMAIN-CONTAINING PROTEIN"/>
    <property type="match status" value="1"/>
</dbReference>
<organism evidence="2 3">
    <name type="scientific">Candidatus Kutchimonas denitrificans</name>
    <dbReference type="NCBI Taxonomy" id="3056748"/>
    <lineage>
        <taxon>Bacteria</taxon>
        <taxon>Pseudomonadati</taxon>
        <taxon>Gemmatimonadota</taxon>
        <taxon>Gemmatimonadia</taxon>
        <taxon>Candidatus Palauibacterales</taxon>
        <taxon>Candidatus Palauibacteraceae</taxon>
        <taxon>Candidatus Kutchimonas</taxon>
    </lineage>
</organism>
<dbReference type="AlphaFoldDB" id="A0AAE5CCC0"/>
<keyword evidence="1" id="KW-0812">Transmembrane</keyword>
<protein>
    <submittedName>
        <fullName evidence="2">M50 family metallopeptidase</fullName>
    </submittedName>
</protein>
<keyword evidence="1" id="KW-0472">Membrane</keyword>
<feature type="transmembrane region" description="Helical" evidence="1">
    <location>
        <begin position="109"/>
        <end position="142"/>
    </location>
</feature>
<dbReference type="Pfam" id="PF13398">
    <property type="entry name" value="Peptidase_M50B"/>
    <property type="match status" value="1"/>
</dbReference>
<dbReference type="Proteomes" id="UP000702544">
    <property type="component" value="Unassembled WGS sequence"/>
</dbReference>
<gene>
    <name evidence="2" type="ORF">GWO12_02510</name>
</gene>
<feature type="transmembrane region" description="Helical" evidence="1">
    <location>
        <begin position="192"/>
        <end position="216"/>
    </location>
</feature>
<accession>A0AAE5CCC0</accession>
<dbReference type="PANTHER" id="PTHR33979">
    <property type="entry name" value="OS02G0221600 PROTEIN"/>
    <property type="match status" value="1"/>
</dbReference>
<name>A0AAE5CCC0_9BACT</name>
<evidence type="ECO:0000313" key="3">
    <source>
        <dbReference type="Proteomes" id="UP000702544"/>
    </source>
</evidence>
<evidence type="ECO:0000256" key="1">
    <source>
        <dbReference type="SAM" id="Phobius"/>
    </source>
</evidence>
<dbReference type="InterPro" id="IPR049500">
    <property type="entry name" value="Peptidase_M50B-like"/>
</dbReference>
<comment type="caution">
    <text evidence="2">The sequence shown here is derived from an EMBL/GenBank/DDBJ whole genome shotgun (WGS) entry which is preliminary data.</text>
</comment>
<proteinExistence type="predicted"/>
<sequence>MEDITKRRVRFLAGFAVYFVVLWVLWNTPFVYPIKIFVVLLHEVSHGVMALATGGAIERITISAAQGGMCQCSGGSPFLILSAGYLGSLLFGALILWPARGQGIVPRAAAATIGVVVVIATALWVRNAFGLMFGFGFGGLLIAAARQLPEQGNAMLLTVLGLTSCLYAILDIKSDILDRPNLPSDARMLAELTGIPTVVWGMLWIAAALLFILWLFRRGLARVAASPADEKEPFKV</sequence>